<reference evidence="3 4" key="1">
    <citation type="journal article" date="2013" name="Int. J. Syst. Evol. Microbiol.">
        <title>Kordia antarctica sp. nov., isolated from Antarctic seawater.</title>
        <authorList>
            <person name="Baek K."/>
            <person name="Choi A."/>
            <person name="Kang I."/>
            <person name="Lee K."/>
            <person name="Cho J.C."/>
        </authorList>
    </citation>
    <scope>NUCLEOTIDE SEQUENCE [LARGE SCALE GENOMIC DNA]</scope>
    <source>
        <strain evidence="3 4">IMCC3317</strain>
    </source>
</reference>
<evidence type="ECO:0000256" key="1">
    <source>
        <dbReference type="ARBA" id="ARBA00022729"/>
    </source>
</evidence>
<dbReference type="EMBL" id="CP019288">
    <property type="protein sequence ID" value="QHI38480.1"/>
    <property type="molecule type" value="Genomic_DNA"/>
</dbReference>
<dbReference type="RefSeq" id="WP_160131029.1">
    <property type="nucleotide sequence ID" value="NZ_CP019288.1"/>
</dbReference>
<name>A0A7L4ZPQ0_9FLAO</name>
<dbReference type="Pfam" id="PF18962">
    <property type="entry name" value="Por_Secre_tail"/>
    <property type="match status" value="1"/>
</dbReference>
<dbReference type="Proteomes" id="UP000464657">
    <property type="component" value="Chromosome"/>
</dbReference>
<evidence type="ECO:0000313" key="3">
    <source>
        <dbReference type="EMBL" id="QHI38480.1"/>
    </source>
</evidence>
<dbReference type="KEGG" id="kan:IMCC3317_38730"/>
<dbReference type="OrthoDB" id="957862at2"/>
<dbReference type="NCBIfam" id="TIGR04183">
    <property type="entry name" value="Por_Secre_tail"/>
    <property type="match status" value="1"/>
</dbReference>
<dbReference type="InterPro" id="IPR026444">
    <property type="entry name" value="Secre_tail"/>
</dbReference>
<feature type="domain" description="Secretion system C-terminal sorting" evidence="2">
    <location>
        <begin position="193"/>
        <end position="259"/>
    </location>
</feature>
<protein>
    <recommendedName>
        <fullName evidence="2">Secretion system C-terminal sorting domain-containing protein</fullName>
    </recommendedName>
</protein>
<gene>
    <name evidence="3" type="ORF">IMCC3317_38730</name>
</gene>
<accession>A0A7L4ZPQ0</accession>
<dbReference type="AlphaFoldDB" id="A0A7L4ZPQ0"/>
<keyword evidence="1" id="KW-0732">Signal</keyword>
<evidence type="ECO:0000313" key="4">
    <source>
        <dbReference type="Proteomes" id="UP000464657"/>
    </source>
</evidence>
<organism evidence="3 4">
    <name type="scientific">Kordia antarctica</name>
    <dbReference type="NCBI Taxonomy" id="1218801"/>
    <lineage>
        <taxon>Bacteria</taxon>
        <taxon>Pseudomonadati</taxon>
        <taxon>Bacteroidota</taxon>
        <taxon>Flavobacteriia</taxon>
        <taxon>Flavobacteriales</taxon>
        <taxon>Flavobacteriaceae</taxon>
        <taxon>Kordia</taxon>
    </lineage>
</organism>
<keyword evidence="4" id="KW-1185">Reference proteome</keyword>
<proteinExistence type="predicted"/>
<sequence>MIRKIHVGLLLFFVVQSYGQSLINDGATIMLQEGAIVYSTESFTNRNGGQIKGDGTMDFASAMNLAVINPGVVIGDLSFSSSLTNTSDAGFMMDIQGTAGIGVDNGNDHVFVDGDLVINGILDIAAIDGFMPVINDSFTIISYTGDLSGSFTTVNLGANLTDFAVDYSMLGQIRLVHQSLLSREEFILESLRVFPNPTNDYIYIKALQKIDKVEVYDLLGKQVLLTNQTEKVNLVSLAKGLYLVKVYSGNASQVKKIQVK</sequence>
<evidence type="ECO:0000259" key="2">
    <source>
        <dbReference type="Pfam" id="PF18962"/>
    </source>
</evidence>